<dbReference type="EMBL" id="CAJGYM010000034">
    <property type="protein sequence ID" value="CAD6193282.1"/>
    <property type="molecule type" value="Genomic_DNA"/>
</dbReference>
<gene>
    <name evidence="1" type="ORF">CAUJ_LOCUS9201</name>
</gene>
<evidence type="ECO:0000313" key="2">
    <source>
        <dbReference type="Proteomes" id="UP000835052"/>
    </source>
</evidence>
<accession>A0A8S1HDV8</accession>
<name>A0A8S1HDV8_9PELO</name>
<organism evidence="1 2">
    <name type="scientific">Caenorhabditis auriculariae</name>
    <dbReference type="NCBI Taxonomy" id="2777116"/>
    <lineage>
        <taxon>Eukaryota</taxon>
        <taxon>Metazoa</taxon>
        <taxon>Ecdysozoa</taxon>
        <taxon>Nematoda</taxon>
        <taxon>Chromadorea</taxon>
        <taxon>Rhabditida</taxon>
        <taxon>Rhabditina</taxon>
        <taxon>Rhabditomorpha</taxon>
        <taxon>Rhabditoidea</taxon>
        <taxon>Rhabditidae</taxon>
        <taxon>Peloderinae</taxon>
        <taxon>Caenorhabditis</taxon>
    </lineage>
</organism>
<evidence type="ECO:0000313" key="1">
    <source>
        <dbReference type="EMBL" id="CAD6193282.1"/>
    </source>
</evidence>
<dbReference type="Proteomes" id="UP000835052">
    <property type="component" value="Unassembled WGS sequence"/>
</dbReference>
<keyword evidence="2" id="KW-1185">Reference proteome</keyword>
<dbReference type="AlphaFoldDB" id="A0A8S1HDV8"/>
<proteinExistence type="predicted"/>
<protein>
    <submittedName>
        <fullName evidence="1">Uncharacterized protein</fullName>
    </submittedName>
</protein>
<reference evidence="1" key="1">
    <citation type="submission" date="2020-10" db="EMBL/GenBank/DDBJ databases">
        <authorList>
            <person name="Kikuchi T."/>
        </authorList>
    </citation>
    <scope>NUCLEOTIDE SEQUENCE</scope>
    <source>
        <strain evidence="1">NKZ352</strain>
    </source>
</reference>
<sequence length="237" mass="27470">MLRHWRSDPVLIKPSYTEFIRKWNSNDLFETGFCTADLYGIVITLSEVNYLTKEESTPFEERDKRQRKLSHQMKRRNSVILANIREEEFQTASSKRWNSSEEIRRGRLESTNSKRVSFSVNAPSVQKFSAPPSLHQLDLDLPRPILRKPSINGKETLCHMDFDTFVAWRRGSKLSDDVMRSRKEALFGKDQPSKSSCGDCWLFSAVKSVFESCLKKPRINPSDNDKKDTDVISIAKF</sequence>
<dbReference type="OrthoDB" id="5782970at2759"/>
<comment type="caution">
    <text evidence="1">The sequence shown here is derived from an EMBL/GenBank/DDBJ whole genome shotgun (WGS) entry which is preliminary data.</text>
</comment>